<evidence type="ECO:0000313" key="3">
    <source>
        <dbReference type="Proteomes" id="UP001197770"/>
    </source>
</evidence>
<proteinExistence type="predicted"/>
<accession>A0ABS8GVR5</accession>
<protein>
    <submittedName>
        <fullName evidence="2">Uncharacterized protein</fullName>
    </submittedName>
</protein>
<feature type="transmembrane region" description="Helical" evidence="1">
    <location>
        <begin position="47"/>
        <end position="65"/>
    </location>
</feature>
<keyword evidence="1" id="KW-0472">Membrane</keyword>
<gene>
    <name evidence="2" type="ORF">LLW17_14810</name>
</gene>
<keyword evidence="3" id="KW-1185">Reference proteome</keyword>
<sequence>MSHSQIFTGYTYICTMNKEHKRAAILFGVLAIIAIVIWIFHASFGKGLLLGVGIAVLVYVLRSFLPRRS</sequence>
<comment type="caution">
    <text evidence="2">The sequence shown here is derived from an EMBL/GenBank/DDBJ whole genome shotgun (WGS) entry which is preliminary data.</text>
</comment>
<keyword evidence="1" id="KW-0812">Transmembrane</keyword>
<dbReference type="EMBL" id="JAJGMW010000022">
    <property type="protein sequence ID" value="MCC4213999.1"/>
    <property type="molecule type" value="Genomic_DNA"/>
</dbReference>
<reference evidence="2 3" key="1">
    <citation type="submission" date="2021-11" db="EMBL/GenBank/DDBJ databases">
        <title>Seasonal and diel survey of microbial diversity of the Tyrrhenian coast.</title>
        <authorList>
            <person name="Gattoni G."/>
            <person name="Corral P."/>
        </authorList>
    </citation>
    <scope>NUCLEOTIDE SEQUENCE [LARGE SCALE GENOMIC DNA]</scope>
    <source>
        <strain evidence="2 3">Mr9</strain>
    </source>
</reference>
<evidence type="ECO:0000313" key="2">
    <source>
        <dbReference type="EMBL" id="MCC4213999.1"/>
    </source>
</evidence>
<name>A0ABS8GVR5_9FLAO</name>
<evidence type="ECO:0000256" key="1">
    <source>
        <dbReference type="SAM" id="Phobius"/>
    </source>
</evidence>
<keyword evidence="1" id="KW-1133">Transmembrane helix</keyword>
<dbReference type="Proteomes" id="UP001197770">
    <property type="component" value="Unassembled WGS sequence"/>
</dbReference>
<organism evidence="2 3">
    <name type="scientific">Leeuwenhoekiella parthenopeia</name>
    <dbReference type="NCBI Taxonomy" id="2890320"/>
    <lineage>
        <taxon>Bacteria</taxon>
        <taxon>Pseudomonadati</taxon>
        <taxon>Bacteroidota</taxon>
        <taxon>Flavobacteriia</taxon>
        <taxon>Flavobacteriales</taxon>
        <taxon>Flavobacteriaceae</taxon>
        <taxon>Leeuwenhoekiella</taxon>
    </lineage>
</organism>
<feature type="transmembrane region" description="Helical" evidence="1">
    <location>
        <begin position="23"/>
        <end position="41"/>
    </location>
</feature>